<dbReference type="PANTHER" id="PTHR33755:SF8">
    <property type="entry name" value="TOXIN PARE2"/>
    <property type="match status" value="1"/>
</dbReference>
<dbReference type="STRING" id="317619.GCA_000332315_01611"/>
<comment type="caution">
    <text evidence="3">The sequence shown here is derived from an EMBL/GenBank/DDBJ whole genome shotgun (WGS) entry which is preliminary data.</text>
</comment>
<dbReference type="RefSeq" id="WP_016925648.1">
    <property type="nucleotide sequence ID" value="NZ_KB235936.1"/>
</dbReference>
<organism evidence="3 4">
    <name type="scientific">Prochlorothrix hollandica PCC 9006 = CALU 1027</name>
    <dbReference type="NCBI Taxonomy" id="317619"/>
    <lineage>
        <taxon>Bacteria</taxon>
        <taxon>Bacillati</taxon>
        <taxon>Cyanobacteriota</taxon>
        <taxon>Cyanophyceae</taxon>
        <taxon>Prochlorotrichales</taxon>
        <taxon>Prochlorotrichaceae</taxon>
        <taxon>Prochlorothrix</taxon>
    </lineage>
</organism>
<keyword evidence="4" id="KW-1185">Reference proteome</keyword>
<dbReference type="InterPro" id="IPR051803">
    <property type="entry name" value="TA_system_RelE-like_toxin"/>
</dbReference>
<dbReference type="Proteomes" id="UP000034681">
    <property type="component" value="Unassembled WGS sequence"/>
</dbReference>
<dbReference type="EMBL" id="AJTX02000007">
    <property type="protein sequence ID" value="KKI98650.1"/>
    <property type="molecule type" value="Genomic_DNA"/>
</dbReference>
<protein>
    <submittedName>
        <fullName evidence="3">Plasmid stabilization system protein, RelE/ParE family</fullName>
    </submittedName>
</protein>
<dbReference type="OrthoDB" id="278204at2"/>
<evidence type="ECO:0000256" key="2">
    <source>
        <dbReference type="ARBA" id="ARBA00022649"/>
    </source>
</evidence>
<keyword evidence="2" id="KW-1277">Toxin-antitoxin system</keyword>
<dbReference type="InterPro" id="IPR035093">
    <property type="entry name" value="RelE/ParE_toxin_dom_sf"/>
</dbReference>
<dbReference type="InterPro" id="IPR007712">
    <property type="entry name" value="RelE/ParE_toxin"/>
</dbReference>
<comment type="similarity">
    <text evidence="1">Belongs to the RelE toxin family.</text>
</comment>
<gene>
    <name evidence="3" type="ORF">PROH_17455</name>
</gene>
<accession>A0A0M2PPZ7</accession>
<sequence>MKQVVFHPLAEKELIDAAIYYEGQEPDLGEKYLAEVGQAVSFIAQYPEAGFIVRGSLRRLTLPKFPYYLLYRVLGNAQIRVLAVAHHKRRPKYWVDRE</sequence>
<evidence type="ECO:0000256" key="1">
    <source>
        <dbReference type="ARBA" id="ARBA00006226"/>
    </source>
</evidence>
<dbReference type="Gene3D" id="3.30.2310.20">
    <property type="entry name" value="RelE-like"/>
    <property type="match status" value="1"/>
</dbReference>
<name>A0A0M2PPZ7_PROHO</name>
<proteinExistence type="inferred from homology"/>
<dbReference type="AlphaFoldDB" id="A0A0M2PPZ7"/>
<reference evidence="3" key="1">
    <citation type="submission" date="2012-04" db="EMBL/GenBank/DDBJ databases">
        <authorList>
            <person name="Borisov I.G."/>
            <person name="Ivanikova N.V."/>
            <person name="Pinevich A.V."/>
        </authorList>
    </citation>
    <scope>NUCLEOTIDE SEQUENCE</scope>
    <source>
        <strain evidence="3">CALU 1027</strain>
    </source>
</reference>
<dbReference type="Pfam" id="PF05016">
    <property type="entry name" value="ParE_toxin"/>
    <property type="match status" value="1"/>
</dbReference>
<dbReference type="PANTHER" id="PTHR33755">
    <property type="entry name" value="TOXIN PARE1-RELATED"/>
    <property type="match status" value="1"/>
</dbReference>
<evidence type="ECO:0000313" key="4">
    <source>
        <dbReference type="Proteomes" id="UP000034681"/>
    </source>
</evidence>
<evidence type="ECO:0000313" key="3">
    <source>
        <dbReference type="EMBL" id="KKI98650.1"/>
    </source>
</evidence>